<keyword evidence="2 6" id="KW-0812">Transmembrane</keyword>
<feature type="transmembrane region" description="Helical" evidence="6">
    <location>
        <begin position="1071"/>
        <end position="1091"/>
    </location>
</feature>
<feature type="compositionally biased region" description="Low complexity" evidence="5">
    <location>
        <begin position="111"/>
        <end position="120"/>
    </location>
</feature>
<feature type="compositionally biased region" description="Low complexity" evidence="5">
    <location>
        <begin position="338"/>
        <end position="356"/>
    </location>
</feature>
<feature type="compositionally biased region" description="Polar residues" evidence="5">
    <location>
        <begin position="325"/>
        <end position="335"/>
    </location>
</feature>
<dbReference type="VEuPathDB" id="FungiDB:SPSK_03923"/>
<keyword evidence="3 6" id="KW-1133">Transmembrane helix</keyword>
<dbReference type="PROSITE" id="PS50850">
    <property type="entry name" value="MFS"/>
    <property type="match status" value="1"/>
</dbReference>
<feature type="compositionally biased region" description="Pro residues" evidence="5">
    <location>
        <begin position="383"/>
        <end position="392"/>
    </location>
</feature>
<feature type="region of interest" description="Disordered" evidence="5">
    <location>
        <begin position="285"/>
        <end position="411"/>
    </location>
</feature>
<dbReference type="InterPro" id="IPR011701">
    <property type="entry name" value="MFS"/>
</dbReference>
<dbReference type="RefSeq" id="XP_016586179.1">
    <property type="nucleotide sequence ID" value="XM_016730738.1"/>
</dbReference>
<dbReference type="InterPro" id="IPR036259">
    <property type="entry name" value="MFS_trans_sf"/>
</dbReference>
<feature type="transmembrane region" description="Helical" evidence="6">
    <location>
        <begin position="727"/>
        <end position="752"/>
    </location>
</feature>
<evidence type="ECO:0000256" key="3">
    <source>
        <dbReference type="ARBA" id="ARBA00022989"/>
    </source>
</evidence>
<dbReference type="GO" id="GO:0016020">
    <property type="term" value="C:membrane"/>
    <property type="evidence" value="ECO:0007669"/>
    <property type="project" value="UniProtKB-SubCell"/>
</dbReference>
<dbReference type="AlphaFoldDB" id="A0A0F2M1D6"/>
<evidence type="ECO:0000256" key="1">
    <source>
        <dbReference type="ARBA" id="ARBA00004141"/>
    </source>
</evidence>
<feature type="transmembrane region" description="Helical" evidence="6">
    <location>
        <begin position="968"/>
        <end position="987"/>
    </location>
</feature>
<feature type="region of interest" description="Disordered" evidence="5">
    <location>
        <begin position="432"/>
        <end position="503"/>
    </location>
</feature>
<feature type="transmembrane region" description="Helical" evidence="6">
    <location>
        <begin position="692"/>
        <end position="715"/>
    </location>
</feature>
<dbReference type="Gene3D" id="1.20.1250.20">
    <property type="entry name" value="MFS general substrate transporter like domains"/>
    <property type="match status" value="1"/>
</dbReference>
<feature type="transmembrane region" description="Helical" evidence="6">
    <location>
        <begin position="905"/>
        <end position="925"/>
    </location>
</feature>
<dbReference type="PANTHER" id="PTHR42718">
    <property type="entry name" value="MAJOR FACILITATOR SUPERFAMILY MULTIDRUG TRANSPORTER MFSC"/>
    <property type="match status" value="1"/>
</dbReference>
<reference evidence="8 9" key="1">
    <citation type="journal article" date="2014" name="BMC Genomics">
        <title>Comparative genomics of the major fungal agents of human and animal Sporotrichosis: Sporothrix schenckii and Sporothrix brasiliensis.</title>
        <authorList>
            <person name="Teixeira M.M."/>
            <person name="de Almeida L.G."/>
            <person name="Kubitschek-Barreira P."/>
            <person name="Alves F.L."/>
            <person name="Kioshima E.S."/>
            <person name="Abadio A.K."/>
            <person name="Fernandes L."/>
            <person name="Derengowski L.S."/>
            <person name="Ferreira K.S."/>
            <person name="Souza R.C."/>
            <person name="Ruiz J.C."/>
            <person name="de Andrade N.C."/>
            <person name="Paes H.C."/>
            <person name="Nicola A.M."/>
            <person name="Albuquerque P."/>
            <person name="Gerber A.L."/>
            <person name="Martins V.P."/>
            <person name="Peconick L.D."/>
            <person name="Neto A.V."/>
            <person name="Chaucanez C.B."/>
            <person name="Silva P.A."/>
            <person name="Cunha O.L."/>
            <person name="de Oliveira F.F."/>
            <person name="dos Santos T.C."/>
            <person name="Barros A.L."/>
            <person name="Soares M.A."/>
            <person name="de Oliveira L.M."/>
            <person name="Marini M.M."/>
            <person name="Villalobos-Duno H."/>
            <person name="Cunha M.M."/>
            <person name="de Hoog S."/>
            <person name="da Silveira J.F."/>
            <person name="Henrissat B."/>
            <person name="Nino-Vega G.A."/>
            <person name="Cisalpino P.S."/>
            <person name="Mora-Montes H.M."/>
            <person name="Almeida S.R."/>
            <person name="Stajich J.E."/>
            <person name="Lopes-Bezerra L.M."/>
            <person name="Vasconcelos A.T."/>
            <person name="Felipe M.S."/>
        </authorList>
    </citation>
    <scope>NUCLEOTIDE SEQUENCE [LARGE SCALE GENOMIC DNA]</scope>
    <source>
        <strain evidence="8 9">1099-18</strain>
    </source>
</reference>
<dbReference type="Pfam" id="PF07690">
    <property type="entry name" value="MFS_1"/>
    <property type="match status" value="1"/>
</dbReference>
<feature type="compositionally biased region" description="Low complexity" evidence="5">
    <location>
        <begin position="393"/>
        <end position="404"/>
    </location>
</feature>
<protein>
    <recommendedName>
        <fullName evidence="7">Major facilitator superfamily (MFS) profile domain-containing protein</fullName>
    </recommendedName>
</protein>
<feature type="compositionally biased region" description="Low complexity" evidence="5">
    <location>
        <begin position="76"/>
        <end position="103"/>
    </location>
</feature>
<feature type="transmembrane region" description="Helical" evidence="6">
    <location>
        <begin position="586"/>
        <end position="605"/>
    </location>
</feature>
<feature type="transmembrane region" description="Helical" evidence="6">
    <location>
        <begin position="655"/>
        <end position="672"/>
    </location>
</feature>
<reference evidence="8 9" key="2">
    <citation type="journal article" date="2015" name="Eukaryot. Cell">
        <title>Asexual propagation of a virulent clone complex in a human and feline outbreak of sporotrichosis.</title>
        <authorList>
            <person name="Teixeira Mde M."/>
            <person name="Rodrigues A.M."/>
            <person name="Tsui C.K."/>
            <person name="de Almeida L.G."/>
            <person name="Van Diepeningen A.D."/>
            <person name="van den Ende B.G."/>
            <person name="Fernandes G.F."/>
            <person name="Kano R."/>
            <person name="Hamelin R.C."/>
            <person name="Lopes-Bezerra L.M."/>
            <person name="Vasconcelos A.T."/>
            <person name="de Hoog S."/>
            <person name="de Camargo Z.P."/>
            <person name="Felipe M.S."/>
        </authorList>
    </citation>
    <scope>NUCLEOTIDE SEQUENCE [LARGE SCALE GENOMIC DNA]</scope>
    <source>
        <strain evidence="8 9">1099-18</strain>
    </source>
</reference>
<evidence type="ECO:0000256" key="6">
    <source>
        <dbReference type="SAM" id="Phobius"/>
    </source>
</evidence>
<evidence type="ECO:0000256" key="4">
    <source>
        <dbReference type="ARBA" id="ARBA00023136"/>
    </source>
</evidence>
<dbReference type="GeneID" id="27666015"/>
<evidence type="ECO:0000313" key="9">
    <source>
        <dbReference type="Proteomes" id="UP000033710"/>
    </source>
</evidence>
<gene>
    <name evidence="8" type="ORF">SPSK_03923</name>
</gene>
<dbReference type="SUPFAM" id="SSF103473">
    <property type="entry name" value="MFS general substrate transporter"/>
    <property type="match status" value="2"/>
</dbReference>
<feature type="region of interest" description="Disordered" evidence="5">
    <location>
        <begin position="40"/>
        <end position="218"/>
    </location>
</feature>
<feature type="compositionally biased region" description="Pro residues" evidence="5">
    <location>
        <begin position="565"/>
        <end position="575"/>
    </location>
</feature>
<name>A0A0F2M1D6_SPOSC</name>
<feature type="transmembrane region" description="Helical" evidence="6">
    <location>
        <begin position="758"/>
        <end position="778"/>
    </location>
</feature>
<feature type="region of interest" description="Disordered" evidence="5">
    <location>
        <begin position="543"/>
        <end position="575"/>
    </location>
</feature>
<feature type="compositionally biased region" description="Basic and acidic residues" evidence="5">
    <location>
        <begin position="467"/>
        <end position="491"/>
    </location>
</feature>
<dbReference type="OrthoDB" id="2428527at2759"/>
<dbReference type="InterPro" id="IPR020846">
    <property type="entry name" value="MFS_dom"/>
</dbReference>
<proteinExistence type="predicted"/>
<feature type="compositionally biased region" description="Low complexity" evidence="5">
    <location>
        <begin position="299"/>
        <end position="324"/>
    </location>
</feature>
<feature type="transmembrane region" description="Helical" evidence="6">
    <location>
        <begin position="937"/>
        <end position="961"/>
    </location>
</feature>
<feature type="compositionally biased region" description="Low complexity" evidence="5">
    <location>
        <begin position="55"/>
        <end position="64"/>
    </location>
</feature>
<comment type="caution">
    <text evidence="8">The sequence shown here is derived from an EMBL/GenBank/DDBJ whole genome shotgun (WGS) entry which is preliminary data.</text>
</comment>
<dbReference type="KEGG" id="ssck:SPSK_03923"/>
<evidence type="ECO:0000256" key="5">
    <source>
        <dbReference type="SAM" id="MobiDB-lite"/>
    </source>
</evidence>
<feature type="compositionally biased region" description="Polar residues" evidence="5">
    <location>
        <begin position="162"/>
        <end position="189"/>
    </location>
</feature>
<accession>A0A0F2M1D6</accession>
<dbReference type="GO" id="GO:0022857">
    <property type="term" value="F:transmembrane transporter activity"/>
    <property type="evidence" value="ECO:0007669"/>
    <property type="project" value="InterPro"/>
</dbReference>
<evidence type="ECO:0000259" key="7">
    <source>
        <dbReference type="PROSITE" id="PS50850"/>
    </source>
</evidence>
<feature type="transmembrane region" description="Helical" evidence="6">
    <location>
        <begin position="866"/>
        <end position="884"/>
    </location>
</feature>
<evidence type="ECO:0000256" key="2">
    <source>
        <dbReference type="ARBA" id="ARBA00022692"/>
    </source>
</evidence>
<feature type="transmembrane region" description="Helical" evidence="6">
    <location>
        <begin position="1032"/>
        <end position="1051"/>
    </location>
</feature>
<evidence type="ECO:0000313" key="8">
    <source>
        <dbReference type="EMBL" id="KJR83503.1"/>
    </source>
</evidence>
<dbReference type="PANTHER" id="PTHR42718:SF1">
    <property type="entry name" value="LOW AFFINITY AMMONIUM TRANSPORTER"/>
    <property type="match status" value="1"/>
</dbReference>
<feature type="transmembrane region" description="Helical" evidence="6">
    <location>
        <begin position="999"/>
        <end position="1020"/>
    </location>
</feature>
<sequence>MSFRERRRSTPLPVASEPTVDFQSATEAMQRAADAMIAATESFRQQFHQQDINTSGQGSQSSEGSGSGSRSGSGSGFASSPNTISGSAANRAASAASHRTTASGRRRAVSYQQQTTTYQPYRPPSTDAAPQSTVYPPSPAVPRPGSAASASQINHAYPPSVHRNNSTTPTHSHSQSLPHPNSHPNTKLSPRNPYHTYRAARSSTGSPAPPVSFHNNNAASHLHMSGTTASMPSVPLSEFYTVNPDTAATMPPGSGPAPALARTPAPAQPVMLNNSTIRLVELPGPLAMHPLSNDPQQPPRALQQQSQQQQQQQLHQQEQQQQAADASTSSANNVIAQPAASAASASIPRPSTSRASHASFSLMPKVPNSPGAGPSRRLTLTPPVAPPVPPPAAVVRPSSSSNPAGGHRPSMSSYIDLIEAASRLKRTHSYQGGAHAGELIPRDASYTPVTPGGVTDDGDGTAGETTEVERGRDRKHDRAQDRYRERERDAKVAAATEAAAEHEPEPVLQIGRYTYVRSDSGDHDYRASLIRDDGSRRYTTRPVTRNSLVGGGSLAGSLRRLPSLRRPPPKTPSPNAPHGFSLLHEALFVLVVCLSQVLMLAGIAQALVPAQAMSRSFPDASPGNIAWYTAAYGLTSGTFVLPAGRVGDLFGHRRVFVIGFVWFAAWSLLAGFTPAVQHAGGDAATSHRGTTLFIVCRAMQGIGPAMLVPNGQAMLGRAYPPGPRKNLVMCLFGASAPVGFVAGAVMSSLFAIYASWPWAFWTLAAVCVALAAVSMLVLPADEVNVQELNPKRATMDTMHTMDTSRLDDDDDNDDADDAVFSKKKVTAQESLWVRMDGMGILLGVAGLVLVNFAFNQAPIVGWATPYTYFLLILGLFFVAAFLYVEAFQAVCPLVPLAAMRCTTNFVLGCTATGWGCFSVWVYYAVQMFETLRGWSPLMTSAAFAPAPVTGLLASLLTGVLFSRGVKPHWVMLLSMFAFFVGSLLFATSAPDQLYWFNPFFSILIMPFGMDMSNPAAIILVSNSVRREHQGIAASLVVTFVNYAISLALGIAGSVEAGVFDADNLLVGYRAAQYFGLGLGGLGILFGTAFLCQSYLRTPPASPVSDEKAGRI</sequence>
<organism evidence="8 9">
    <name type="scientific">Sporothrix schenckii 1099-18</name>
    <dbReference type="NCBI Taxonomy" id="1397361"/>
    <lineage>
        <taxon>Eukaryota</taxon>
        <taxon>Fungi</taxon>
        <taxon>Dikarya</taxon>
        <taxon>Ascomycota</taxon>
        <taxon>Pezizomycotina</taxon>
        <taxon>Sordariomycetes</taxon>
        <taxon>Sordariomycetidae</taxon>
        <taxon>Ophiostomatales</taxon>
        <taxon>Ophiostomataceae</taxon>
        <taxon>Sporothrix</taxon>
    </lineage>
</organism>
<feature type="region of interest" description="Disordered" evidence="5">
    <location>
        <begin position="1"/>
        <end position="23"/>
    </location>
</feature>
<dbReference type="Proteomes" id="UP000033710">
    <property type="component" value="Unassembled WGS sequence"/>
</dbReference>
<dbReference type="Gene3D" id="1.20.1720.10">
    <property type="entry name" value="Multidrug resistance protein D"/>
    <property type="match status" value="1"/>
</dbReference>
<feature type="transmembrane region" description="Helical" evidence="6">
    <location>
        <begin position="831"/>
        <end position="854"/>
    </location>
</feature>
<dbReference type="CDD" id="cd17476">
    <property type="entry name" value="MFS_Amf1_MDR_like"/>
    <property type="match status" value="1"/>
</dbReference>
<dbReference type="EMBL" id="AXCR01000010">
    <property type="protein sequence ID" value="KJR83503.1"/>
    <property type="molecule type" value="Genomic_DNA"/>
</dbReference>
<comment type="subcellular location">
    <subcellularLocation>
        <location evidence="1">Membrane</location>
        <topology evidence="1">Multi-pass membrane protein</topology>
    </subcellularLocation>
</comment>
<keyword evidence="4 6" id="KW-0472">Membrane</keyword>
<feature type="compositionally biased region" description="Polar residues" evidence="5">
    <location>
        <begin position="42"/>
        <end position="54"/>
    </location>
</feature>
<feature type="domain" description="Major facilitator superfamily (MFS) profile" evidence="7">
    <location>
        <begin position="588"/>
        <end position="1094"/>
    </location>
</feature>
<feature type="compositionally biased region" description="Gly residues" evidence="5">
    <location>
        <begin position="65"/>
        <end position="75"/>
    </location>
</feature>